<dbReference type="InterPro" id="IPR042460">
    <property type="entry name" value="DCN1-like_PONY"/>
</dbReference>
<dbReference type="InterPro" id="IPR005176">
    <property type="entry name" value="PONY_dom"/>
</dbReference>
<feature type="region of interest" description="Disordered" evidence="2">
    <location>
        <begin position="1"/>
        <end position="54"/>
    </location>
</feature>
<dbReference type="GO" id="GO:0032182">
    <property type="term" value="F:ubiquitin-like protein binding"/>
    <property type="evidence" value="ECO:0007669"/>
    <property type="project" value="TreeGrafter"/>
</dbReference>
<dbReference type="GO" id="GO:0000151">
    <property type="term" value="C:ubiquitin ligase complex"/>
    <property type="evidence" value="ECO:0007669"/>
    <property type="project" value="TreeGrafter"/>
</dbReference>
<dbReference type="GO" id="GO:0031624">
    <property type="term" value="F:ubiquitin conjugating enzyme binding"/>
    <property type="evidence" value="ECO:0007669"/>
    <property type="project" value="TreeGrafter"/>
</dbReference>
<sequence>MPRASSRFTTNRKRNRLEPFCDEDANMFGSSGRSRRSRGRRSSSDDGAGMKPSVSERAITEMFKSYAEEDDPTIIGMDGIDKLCTDLEIDPAEDVRGLVLLWKIVGLSQSIPGQISSEEWEKGCTILSLDSLDKFRALVPSLDVGFIEHSDFKDLYKFVFQFNREGTHRTIDRESVIFLLELILGKTGRVLPERLESFITFLKDYKEGERVTLDQWTNFLEFSTKHPADDGENGINTYEEDGAWPIMIDEYVEFLKRSRL</sequence>
<gene>
    <name evidence="4" type="ORF">CHYS00102_LOCUS20845</name>
</gene>
<reference evidence="4" key="1">
    <citation type="submission" date="2021-01" db="EMBL/GenBank/DDBJ databases">
        <authorList>
            <person name="Corre E."/>
            <person name="Pelletier E."/>
            <person name="Niang G."/>
            <person name="Scheremetjew M."/>
            <person name="Finn R."/>
            <person name="Kale V."/>
            <person name="Holt S."/>
            <person name="Cochrane G."/>
            <person name="Meng A."/>
            <person name="Brown T."/>
            <person name="Cohen L."/>
        </authorList>
    </citation>
    <scope>NUCLEOTIDE SEQUENCE</scope>
    <source>
        <strain evidence="4">308</strain>
    </source>
</reference>
<dbReference type="Gene3D" id="1.10.238.200">
    <property type="entry name" value="Cullin, PONY binding domain"/>
    <property type="match status" value="1"/>
</dbReference>
<dbReference type="PANTHER" id="PTHR12281">
    <property type="entry name" value="RP42 RELATED"/>
    <property type="match status" value="1"/>
</dbReference>
<dbReference type="Pfam" id="PF03556">
    <property type="entry name" value="Cullin_binding"/>
    <property type="match status" value="1"/>
</dbReference>
<evidence type="ECO:0000313" key="4">
    <source>
        <dbReference type="EMBL" id="CAD8893636.1"/>
    </source>
</evidence>
<evidence type="ECO:0000259" key="3">
    <source>
        <dbReference type="PROSITE" id="PS51229"/>
    </source>
</evidence>
<dbReference type="AlphaFoldDB" id="A0A7S1FWA8"/>
<dbReference type="GO" id="GO:0097602">
    <property type="term" value="F:cullin family protein binding"/>
    <property type="evidence" value="ECO:0007669"/>
    <property type="project" value="TreeGrafter"/>
</dbReference>
<dbReference type="PANTHER" id="PTHR12281:SF31">
    <property type="entry name" value="DCN1-LIKE PROTEIN 3"/>
    <property type="match status" value="1"/>
</dbReference>
<comment type="function">
    <text evidence="1">Neddylation of cullins play an essential role in the regulation of SCF-type complexes activity.</text>
</comment>
<dbReference type="GO" id="GO:0045116">
    <property type="term" value="P:protein neddylation"/>
    <property type="evidence" value="ECO:0007669"/>
    <property type="project" value="TreeGrafter"/>
</dbReference>
<dbReference type="PROSITE" id="PS51229">
    <property type="entry name" value="DCUN1"/>
    <property type="match status" value="1"/>
</dbReference>
<organism evidence="4">
    <name type="scientific">Corethron hystrix</name>
    <dbReference type="NCBI Taxonomy" id="216773"/>
    <lineage>
        <taxon>Eukaryota</taxon>
        <taxon>Sar</taxon>
        <taxon>Stramenopiles</taxon>
        <taxon>Ochrophyta</taxon>
        <taxon>Bacillariophyta</taxon>
        <taxon>Coscinodiscophyceae</taxon>
        <taxon>Corethrophycidae</taxon>
        <taxon>Corethrales</taxon>
        <taxon>Corethraceae</taxon>
        <taxon>Corethron</taxon>
    </lineage>
</organism>
<evidence type="ECO:0000256" key="1">
    <source>
        <dbReference type="RuleBase" id="RU410713"/>
    </source>
</evidence>
<dbReference type="Gene3D" id="1.10.238.10">
    <property type="entry name" value="EF-hand"/>
    <property type="match status" value="1"/>
</dbReference>
<accession>A0A7S1FWA8</accession>
<name>A0A7S1FWA8_9STRA</name>
<dbReference type="EMBL" id="HBFR01028699">
    <property type="protein sequence ID" value="CAD8893636.1"/>
    <property type="molecule type" value="Transcribed_RNA"/>
</dbReference>
<protein>
    <recommendedName>
        <fullName evidence="1">Defective in cullin neddylation protein</fullName>
    </recommendedName>
</protein>
<feature type="domain" description="DCUN1" evidence="3">
    <location>
        <begin position="54"/>
        <end position="256"/>
    </location>
</feature>
<dbReference type="InterPro" id="IPR014764">
    <property type="entry name" value="DCN-prot"/>
</dbReference>
<evidence type="ECO:0000256" key="2">
    <source>
        <dbReference type="SAM" id="MobiDB-lite"/>
    </source>
</evidence>
<proteinExistence type="predicted"/>